<feature type="transmembrane region" description="Helical" evidence="7">
    <location>
        <begin position="77"/>
        <end position="97"/>
    </location>
</feature>
<sequence>MEWLSFALLAILIGMRHGMDSDHVAAIADMVGSENGKKRQVSLGVMYAFGHGLIVLCIGLVTLFIGTKLPEGAQNMIEICVGLTLLILGGIILHSLFQQNKEYEFKSRLRIVYEFVLKFLKKSGKGVDISPVGLGIISALIIGIIHGVGVESPTQIAIITNAAGVDNTTAAALQLILFVVGLLASTIFITFLLSWGFTKAKFRRKLYIVLGSVTGIYSIGLGISIMAEIMKGGL</sequence>
<comment type="similarity">
    <text evidence="7">Belongs to the NiCoT transporter (TC 2.A.52) family.</text>
</comment>
<proteinExistence type="inferred from homology"/>
<comment type="subcellular location">
    <subcellularLocation>
        <location evidence="7">Cell membrane</location>
        <topology evidence="7">Multi-pass membrane protein</topology>
    </subcellularLocation>
    <subcellularLocation>
        <location evidence="1">Endomembrane system</location>
        <topology evidence="1">Multi-pass membrane protein</topology>
    </subcellularLocation>
</comment>
<dbReference type="Pfam" id="PF03824">
    <property type="entry name" value="NicO"/>
    <property type="match status" value="1"/>
</dbReference>
<keyword evidence="2 7" id="KW-0813">Transport</keyword>
<dbReference type="Proteomes" id="UP001595752">
    <property type="component" value="Unassembled WGS sequence"/>
</dbReference>
<name>A0ABV8B122_9BACI</name>
<evidence type="ECO:0000256" key="7">
    <source>
        <dbReference type="RuleBase" id="RU362101"/>
    </source>
</evidence>
<dbReference type="EMBL" id="JBHRZT010000044">
    <property type="protein sequence ID" value="MFC3883952.1"/>
    <property type="molecule type" value="Genomic_DNA"/>
</dbReference>
<keyword evidence="5 7" id="KW-1133">Transmembrane helix</keyword>
<feature type="transmembrane region" description="Helical" evidence="7">
    <location>
        <begin position="171"/>
        <end position="194"/>
    </location>
</feature>
<evidence type="ECO:0000256" key="5">
    <source>
        <dbReference type="ARBA" id="ARBA00022989"/>
    </source>
</evidence>
<reference evidence="9" key="1">
    <citation type="journal article" date="2019" name="Int. J. Syst. Evol. Microbiol.">
        <title>The Global Catalogue of Microorganisms (GCM) 10K type strain sequencing project: providing services to taxonomists for standard genome sequencing and annotation.</title>
        <authorList>
            <consortium name="The Broad Institute Genomics Platform"/>
            <consortium name="The Broad Institute Genome Sequencing Center for Infectious Disease"/>
            <person name="Wu L."/>
            <person name="Ma J."/>
        </authorList>
    </citation>
    <scope>NUCLEOTIDE SEQUENCE [LARGE SCALE GENOMIC DNA]</scope>
    <source>
        <strain evidence="9">CCUG 61889</strain>
    </source>
</reference>
<evidence type="ECO:0000313" key="9">
    <source>
        <dbReference type="Proteomes" id="UP001595752"/>
    </source>
</evidence>
<keyword evidence="4 7" id="KW-0812">Transmembrane</keyword>
<keyword evidence="9" id="KW-1185">Reference proteome</keyword>
<evidence type="ECO:0000256" key="1">
    <source>
        <dbReference type="ARBA" id="ARBA00004127"/>
    </source>
</evidence>
<comment type="caution">
    <text evidence="7">Lacks conserved residue(s) required for the propagation of feature annotation.</text>
</comment>
<evidence type="ECO:0000256" key="3">
    <source>
        <dbReference type="ARBA" id="ARBA00022596"/>
    </source>
</evidence>
<protein>
    <recommendedName>
        <fullName evidence="7">Nickel/cobalt efflux system</fullName>
    </recommendedName>
</protein>
<evidence type="ECO:0000256" key="6">
    <source>
        <dbReference type="ARBA" id="ARBA00023136"/>
    </source>
</evidence>
<keyword evidence="6 7" id="KW-0472">Membrane</keyword>
<evidence type="ECO:0000313" key="8">
    <source>
        <dbReference type="EMBL" id="MFC3883952.1"/>
    </source>
</evidence>
<gene>
    <name evidence="8" type="ORF">ACFOU2_10825</name>
</gene>
<dbReference type="RefSeq" id="WP_377914940.1">
    <property type="nucleotide sequence ID" value="NZ_JBHRZT010000044.1"/>
</dbReference>
<dbReference type="InterPro" id="IPR011541">
    <property type="entry name" value="Ni/Co_transpt_high_affinity"/>
</dbReference>
<accession>A0ABV8B122</accession>
<evidence type="ECO:0000256" key="4">
    <source>
        <dbReference type="ARBA" id="ARBA00022692"/>
    </source>
</evidence>
<comment type="caution">
    <text evidence="8">The sequence shown here is derived from an EMBL/GenBank/DDBJ whole genome shotgun (WGS) entry which is preliminary data.</text>
</comment>
<evidence type="ECO:0000256" key="2">
    <source>
        <dbReference type="ARBA" id="ARBA00022448"/>
    </source>
</evidence>
<keyword evidence="3" id="KW-0533">Nickel</keyword>
<feature type="transmembrane region" description="Helical" evidence="7">
    <location>
        <begin position="45"/>
        <end position="65"/>
    </location>
</feature>
<feature type="transmembrane region" description="Helical" evidence="7">
    <location>
        <begin position="206"/>
        <end position="227"/>
    </location>
</feature>
<organism evidence="8 9">
    <name type="scientific">Bacillus songklensis</name>
    <dbReference type="NCBI Taxonomy" id="1069116"/>
    <lineage>
        <taxon>Bacteria</taxon>
        <taxon>Bacillati</taxon>
        <taxon>Bacillota</taxon>
        <taxon>Bacilli</taxon>
        <taxon>Bacillales</taxon>
        <taxon>Bacillaceae</taxon>
        <taxon>Bacillus</taxon>
    </lineage>
</organism>